<dbReference type="PROSITE" id="PS51367">
    <property type="entry name" value="THAUMATIN_2"/>
    <property type="match status" value="1"/>
</dbReference>
<feature type="disulfide bond" evidence="1">
    <location>
        <begin position="148"/>
        <end position="165"/>
    </location>
</feature>
<dbReference type="PRINTS" id="PR00347">
    <property type="entry name" value="THAUMATIN"/>
</dbReference>
<name>A0AAD6X7V3_9AGAR</name>
<comment type="caution">
    <text evidence="2">The sequence shown here is derived from an EMBL/GenBank/DDBJ whole genome shotgun (WGS) entry which is preliminary data.</text>
</comment>
<dbReference type="AlphaFoldDB" id="A0AAD6X7V3"/>
<dbReference type="PANTHER" id="PTHR31048">
    <property type="entry name" value="OS03G0233200 PROTEIN"/>
    <property type="match status" value="1"/>
</dbReference>
<dbReference type="InterPro" id="IPR037176">
    <property type="entry name" value="Osmotin/thaumatin-like_sf"/>
</dbReference>
<dbReference type="SMART" id="SM00205">
    <property type="entry name" value="THN"/>
    <property type="match status" value="1"/>
</dbReference>
<organism evidence="2 3">
    <name type="scientific">Mycena alexandri</name>
    <dbReference type="NCBI Taxonomy" id="1745969"/>
    <lineage>
        <taxon>Eukaryota</taxon>
        <taxon>Fungi</taxon>
        <taxon>Dikarya</taxon>
        <taxon>Basidiomycota</taxon>
        <taxon>Agaricomycotina</taxon>
        <taxon>Agaricomycetes</taxon>
        <taxon>Agaricomycetidae</taxon>
        <taxon>Agaricales</taxon>
        <taxon>Marasmiineae</taxon>
        <taxon>Mycenaceae</taxon>
        <taxon>Mycena</taxon>
    </lineage>
</organism>
<dbReference type="PIRSF" id="PIRSF002703">
    <property type="entry name" value="Thaumatin"/>
    <property type="match status" value="1"/>
</dbReference>
<gene>
    <name evidence="2" type="ORF">C8F04DRAFT_1208169</name>
</gene>
<reference evidence="2" key="1">
    <citation type="submission" date="2023-03" db="EMBL/GenBank/DDBJ databases">
        <title>Massive genome expansion in bonnet fungi (Mycena s.s.) driven by repeated elements and novel gene families across ecological guilds.</title>
        <authorList>
            <consortium name="Lawrence Berkeley National Laboratory"/>
            <person name="Harder C.B."/>
            <person name="Miyauchi S."/>
            <person name="Viragh M."/>
            <person name="Kuo A."/>
            <person name="Thoen E."/>
            <person name="Andreopoulos B."/>
            <person name="Lu D."/>
            <person name="Skrede I."/>
            <person name="Drula E."/>
            <person name="Henrissat B."/>
            <person name="Morin E."/>
            <person name="Kohler A."/>
            <person name="Barry K."/>
            <person name="LaButti K."/>
            <person name="Morin E."/>
            <person name="Salamov A."/>
            <person name="Lipzen A."/>
            <person name="Mereny Z."/>
            <person name="Hegedus B."/>
            <person name="Baldrian P."/>
            <person name="Stursova M."/>
            <person name="Weitz H."/>
            <person name="Taylor A."/>
            <person name="Grigoriev I.V."/>
            <person name="Nagy L.G."/>
            <person name="Martin F."/>
            <person name="Kauserud H."/>
        </authorList>
    </citation>
    <scope>NUCLEOTIDE SEQUENCE</scope>
    <source>
        <strain evidence="2">CBHHK200</strain>
    </source>
</reference>
<keyword evidence="1" id="KW-1015">Disulfide bond</keyword>
<dbReference type="Proteomes" id="UP001218188">
    <property type="component" value="Unassembled WGS sequence"/>
</dbReference>
<protein>
    <submittedName>
        <fullName evidence="2">Thaumatin</fullName>
    </submittedName>
</protein>
<feature type="disulfide bond" evidence="1">
    <location>
        <begin position="140"/>
        <end position="210"/>
    </location>
</feature>
<dbReference type="Gene3D" id="2.60.110.10">
    <property type="entry name" value="Thaumatin"/>
    <property type="match status" value="1"/>
</dbReference>
<evidence type="ECO:0000313" key="3">
    <source>
        <dbReference type="Proteomes" id="UP001218188"/>
    </source>
</evidence>
<feature type="disulfide bond" evidence="1">
    <location>
        <begin position="169"/>
        <end position="184"/>
    </location>
</feature>
<proteinExistence type="predicted"/>
<feature type="disulfide bond" evidence="1">
    <location>
        <begin position="90"/>
        <end position="96"/>
    </location>
</feature>
<evidence type="ECO:0000313" key="2">
    <source>
        <dbReference type="EMBL" id="KAJ7042308.1"/>
    </source>
</evidence>
<accession>A0AAD6X7V3</accession>
<dbReference type="SUPFAM" id="SSF49870">
    <property type="entry name" value="Osmotin, thaumatin-like protein"/>
    <property type="match status" value="1"/>
</dbReference>
<dbReference type="Pfam" id="PF00314">
    <property type="entry name" value="Thaumatin"/>
    <property type="match status" value="1"/>
</dbReference>
<sequence>MTLIAAAQRSMTVIVINSFHSESHAAWPKVFVGLFTSAGGVPSQPTGWETVSLSSITFSLPEDWNGRIGGRRDCDFSTNPAASSCLDGGCTGGLICDVNNDTFTPPFTLTESDFVDVSLVDGFNLPVRIDNNAGCGAPSCPVDLNANCPVAQKGPFDSTGTAVGCKSACLIDQLAGNGDNSHNCCTGTHDTPATCPPTGVTNFAYFKDNCPDSIAYLVITTGNTALWTCPSSNKAAYTVTFYP</sequence>
<feature type="disulfide bond" evidence="1">
    <location>
        <begin position="135"/>
        <end position="229"/>
    </location>
</feature>
<dbReference type="EMBL" id="JARJCM010000013">
    <property type="protein sequence ID" value="KAJ7042308.1"/>
    <property type="molecule type" value="Genomic_DNA"/>
</dbReference>
<keyword evidence="3" id="KW-1185">Reference proteome</keyword>
<dbReference type="InterPro" id="IPR001938">
    <property type="entry name" value="Thaumatin"/>
</dbReference>
<feature type="disulfide bond" evidence="1">
    <location>
        <begin position="185"/>
        <end position="195"/>
    </location>
</feature>
<evidence type="ECO:0000256" key="1">
    <source>
        <dbReference type="PIRSR" id="PIRSR002703-1"/>
    </source>
</evidence>
<feature type="disulfide bond" evidence="1">
    <location>
        <begin position="74"/>
        <end position="85"/>
    </location>
</feature>